<dbReference type="GO" id="GO:0016787">
    <property type="term" value="F:hydrolase activity"/>
    <property type="evidence" value="ECO:0007669"/>
    <property type="project" value="UniProtKB-KW"/>
</dbReference>
<dbReference type="InterPro" id="IPR012338">
    <property type="entry name" value="Beta-lactam/transpept-like"/>
</dbReference>
<evidence type="ECO:0000256" key="1">
    <source>
        <dbReference type="SAM" id="Phobius"/>
    </source>
</evidence>
<evidence type="ECO:0000313" key="3">
    <source>
        <dbReference type="EMBL" id="MFD1128240.1"/>
    </source>
</evidence>
<accession>A0ABW3PU99</accession>
<protein>
    <submittedName>
        <fullName evidence="3">Serine hydrolase domain-containing protein</fullName>
        <ecNumber evidence="3">3.-.-.-</ecNumber>
    </submittedName>
</protein>
<keyword evidence="3" id="KW-0378">Hydrolase</keyword>
<comment type="caution">
    <text evidence="3">The sequence shown here is derived from an EMBL/GenBank/DDBJ whole genome shotgun (WGS) entry which is preliminary data.</text>
</comment>
<dbReference type="RefSeq" id="WP_251583560.1">
    <property type="nucleotide sequence ID" value="NZ_JBHTKX010000001.1"/>
</dbReference>
<keyword evidence="4" id="KW-1185">Reference proteome</keyword>
<dbReference type="PANTHER" id="PTHR46825:SF9">
    <property type="entry name" value="BETA-LACTAMASE-RELATED DOMAIN-CONTAINING PROTEIN"/>
    <property type="match status" value="1"/>
</dbReference>
<dbReference type="SUPFAM" id="SSF56601">
    <property type="entry name" value="beta-lactamase/transpeptidase-like"/>
    <property type="match status" value="1"/>
</dbReference>
<reference evidence="4" key="1">
    <citation type="journal article" date="2019" name="Int. J. Syst. Evol. Microbiol.">
        <title>The Global Catalogue of Microorganisms (GCM) 10K type strain sequencing project: providing services to taxonomists for standard genome sequencing and annotation.</title>
        <authorList>
            <consortium name="The Broad Institute Genomics Platform"/>
            <consortium name="The Broad Institute Genome Sequencing Center for Infectious Disease"/>
            <person name="Wu L."/>
            <person name="Ma J."/>
        </authorList>
    </citation>
    <scope>NUCLEOTIDE SEQUENCE [LARGE SCALE GENOMIC DNA]</scope>
    <source>
        <strain evidence="4">CCUG 53519</strain>
    </source>
</reference>
<keyword evidence="1" id="KW-0812">Transmembrane</keyword>
<feature type="transmembrane region" description="Helical" evidence="1">
    <location>
        <begin position="421"/>
        <end position="440"/>
    </location>
</feature>
<dbReference type="InterPro" id="IPR050491">
    <property type="entry name" value="AmpC-like"/>
</dbReference>
<keyword evidence="1" id="KW-0472">Membrane</keyword>
<evidence type="ECO:0000313" key="4">
    <source>
        <dbReference type="Proteomes" id="UP001597169"/>
    </source>
</evidence>
<feature type="transmembrane region" description="Helical" evidence="1">
    <location>
        <begin position="391"/>
        <end position="409"/>
    </location>
</feature>
<dbReference type="InterPro" id="IPR001466">
    <property type="entry name" value="Beta-lactam-related"/>
</dbReference>
<gene>
    <name evidence="3" type="ORF">ACFQ3J_08650</name>
</gene>
<feature type="domain" description="Beta-lactamase-related" evidence="2">
    <location>
        <begin position="38"/>
        <end position="357"/>
    </location>
</feature>
<keyword evidence="1" id="KW-1133">Transmembrane helix</keyword>
<dbReference type="EC" id="3.-.-.-" evidence="3"/>
<dbReference type="Proteomes" id="UP001597169">
    <property type="component" value="Unassembled WGS sequence"/>
</dbReference>
<evidence type="ECO:0000259" key="2">
    <source>
        <dbReference type="Pfam" id="PF00144"/>
    </source>
</evidence>
<name>A0ABW3PU99_9BACL</name>
<dbReference type="PANTHER" id="PTHR46825">
    <property type="entry name" value="D-ALANYL-D-ALANINE-CARBOXYPEPTIDASE/ENDOPEPTIDASE AMPH"/>
    <property type="match status" value="1"/>
</dbReference>
<proteinExistence type="predicted"/>
<feature type="transmembrane region" description="Helical" evidence="1">
    <location>
        <begin position="452"/>
        <end position="478"/>
    </location>
</feature>
<organism evidence="3 4">
    <name type="scientific">Paenibacillus provencensis</name>
    <dbReference type="NCBI Taxonomy" id="441151"/>
    <lineage>
        <taxon>Bacteria</taxon>
        <taxon>Bacillati</taxon>
        <taxon>Bacillota</taxon>
        <taxon>Bacilli</taxon>
        <taxon>Bacillales</taxon>
        <taxon>Paenibacillaceae</taxon>
        <taxon>Paenibacillus</taxon>
    </lineage>
</organism>
<dbReference type="Pfam" id="PF00144">
    <property type="entry name" value="Beta-lactamase"/>
    <property type="match status" value="1"/>
</dbReference>
<sequence length="493" mass="55526">MKLINRFIIMMCSLFILYYSIGAEANVTANGRDLQIRLDSYIEEFMNEQRIPGASIMLLKGEDVIYQKNWGVTGEDEQPITSSTPFTIGSISKSFTGLAMVKLEQEGLVDLEAPVQKYLPWFTLQDQQAATTMTIKHLLSHTSGFTTYTGLLLSDQELVTSITYKSMTEKLSEAKLTAMPGEKHQYSNANYIILGAIIEEVSKQTYSDYMHQRIFEPLGMDNAAAELTTAIRNGYRTGYQSLFGYPVKSTVEYDNSGSSYGYITASSEDLAKFLKLISNTSTNRLLNDDYLNKYLTPLVQVRENRYYGYGLRTTLPDKKGGELSLWHSGSTPDSHGELFYFPEEGLGGVILTNKNHILEESALPALKKGIIQLVNNEQPEDIPGLSRNTQLFLTLFVLICIILLLYIILARRRAKIRYTALRVIIGTVMQLASILTVPLVRYYTDSPFHSVILFAPDVAILMLMSALLVLLNGLVLLWPRKKISKGRRLELYK</sequence>
<dbReference type="Gene3D" id="3.40.710.10">
    <property type="entry name" value="DD-peptidase/beta-lactamase superfamily"/>
    <property type="match status" value="1"/>
</dbReference>
<dbReference type="EMBL" id="JBHTKX010000001">
    <property type="protein sequence ID" value="MFD1128240.1"/>
    <property type="molecule type" value="Genomic_DNA"/>
</dbReference>